<dbReference type="EMBL" id="RZGK01000007">
    <property type="protein sequence ID" value="KAF9697905.1"/>
    <property type="molecule type" value="Genomic_DNA"/>
</dbReference>
<evidence type="ECO:0000256" key="1">
    <source>
        <dbReference type="SAM" id="MobiDB-lite"/>
    </source>
</evidence>
<evidence type="ECO:0000313" key="2">
    <source>
        <dbReference type="EMBL" id="KAF9697905.1"/>
    </source>
</evidence>
<dbReference type="Proteomes" id="UP000651452">
    <property type="component" value="Unassembled WGS sequence"/>
</dbReference>
<accession>A0A8H7J4B2</accession>
<dbReference type="AlphaFoldDB" id="A0A8H7J4B2"/>
<protein>
    <submittedName>
        <fullName evidence="2">Uncharacterized protein</fullName>
    </submittedName>
</protein>
<feature type="compositionally biased region" description="Basic and acidic residues" evidence="1">
    <location>
        <begin position="181"/>
        <end position="194"/>
    </location>
</feature>
<dbReference type="OrthoDB" id="3791441at2759"/>
<name>A0A8H7J4B2_9PLEO</name>
<organism evidence="2 3">
    <name type="scientific">Ascochyta lentis</name>
    <dbReference type="NCBI Taxonomy" id="205686"/>
    <lineage>
        <taxon>Eukaryota</taxon>
        <taxon>Fungi</taxon>
        <taxon>Dikarya</taxon>
        <taxon>Ascomycota</taxon>
        <taxon>Pezizomycotina</taxon>
        <taxon>Dothideomycetes</taxon>
        <taxon>Pleosporomycetidae</taxon>
        <taxon>Pleosporales</taxon>
        <taxon>Pleosporineae</taxon>
        <taxon>Didymellaceae</taxon>
        <taxon>Ascochyta</taxon>
    </lineage>
</organism>
<feature type="compositionally biased region" description="Pro residues" evidence="1">
    <location>
        <begin position="241"/>
        <end position="254"/>
    </location>
</feature>
<feature type="compositionally biased region" description="Acidic residues" evidence="1">
    <location>
        <begin position="257"/>
        <end position="269"/>
    </location>
</feature>
<feature type="region of interest" description="Disordered" evidence="1">
    <location>
        <begin position="1"/>
        <end position="36"/>
    </location>
</feature>
<proteinExistence type="predicted"/>
<feature type="compositionally biased region" description="Polar residues" evidence="1">
    <location>
        <begin position="171"/>
        <end position="180"/>
    </location>
</feature>
<keyword evidence="3" id="KW-1185">Reference proteome</keyword>
<feature type="region of interest" description="Disordered" evidence="1">
    <location>
        <begin position="144"/>
        <end position="373"/>
    </location>
</feature>
<gene>
    <name evidence="2" type="ORF">EKO04_004260</name>
</gene>
<reference evidence="2" key="2">
    <citation type="submission" date="2020-09" db="EMBL/GenBank/DDBJ databases">
        <title>Reference genome assembly for Australian Ascochyta lentis isolate Al4.</title>
        <authorList>
            <person name="Lee R.C."/>
            <person name="Farfan-Caceres L.M."/>
            <person name="Debler J.W."/>
            <person name="Williams A.H."/>
            <person name="Henares B.M."/>
        </authorList>
    </citation>
    <scope>NUCLEOTIDE SEQUENCE</scope>
    <source>
        <strain evidence="2">Al4</strain>
    </source>
</reference>
<feature type="compositionally biased region" description="Basic and acidic residues" evidence="1">
    <location>
        <begin position="150"/>
        <end position="161"/>
    </location>
</feature>
<comment type="caution">
    <text evidence="2">The sequence shown here is derived from an EMBL/GenBank/DDBJ whole genome shotgun (WGS) entry which is preliminary data.</text>
</comment>
<evidence type="ECO:0000313" key="3">
    <source>
        <dbReference type="Proteomes" id="UP000651452"/>
    </source>
</evidence>
<reference evidence="2" key="1">
    <citation type="submission" date="2018-12" db="EMBL/GenBank/DDBJ databases">
        <authorList>
            <person name="Syme R.A."/>
            <person name="Farfan-Caceres L."/>
            <person name="Lichtenzveig J."/>
        </authorList>
    </citation>
    <scope>NUCLEOTIDE SEQUENCE</scope>
    <source>
        <strain evidence="2">Al4</strain>
    </source>
</reference>
<sequence>MTRRSSRRSPDLPQRPPQETKAVDTHSRRKPPRTQQTVNSLLTDLKPSIAANWHLPSNNINTCVKPGIWPLNERDPGKWPAEVVHLLHEASQLSRGNNKIFQSELGAEIQSRQLKSRSAKSKIDHMTVTDLKKVCKRLEALQEGEAAVQEGEKQTDADARPARRTRASAKPDSNTDVENTQTREETENPEDKKTTAPRVRGRPKRKDPKEQNPIKPGTKRQASDLPLRPARKVRGGKSPKPEPTAPPPITPANPPENSDDEEEDQENEPPEPVSGRHIYGAIIKPTTLTFNPGDEPTARALPRQTRKRGRADNDAPPTQVQIDSDPRDIDATGFLSELDPKEMRRRRKPRLSRLQQERVEEPPWSQEFPAPPETPMLTPAVGEMGVGMAAVSSPARPVLDVGEGDESAAIEMLLLDLLPSIPDTATPDERRMLETRMSLIQRDIVAYRTAVSDIETRVNV</sequence>